<organism evidence="2 3">
    <name type="scientific">Methylobacterium tardum</name>
    <dbReference type="NCBI Taxonomy" id="374432"/>
    <lineage>
        <taxon>Bacteria</taxon>
        <taxon>Pseudomonadati</taxon>
        <taxon>Pseudomonadota</taxon>
        <taxon>Alphaproteobacteria</taxon>
        <taxon>Hyphomicrobiales</taxon>
        <taxon>Methylobacteriaceae</taxon>
        <taxon>Methylobacterium</taxon>
    </lineage>
</organism>
<evidence type="ECO:0000313" key="3">
    <source>
        <dbReference type="Proteomes" id="UP001157440"/>
    </source>
</evidence>
<dbReference type="SUPFAM" id="SSF48613">
    <property type="entry name" value="Heme oxygenase-like"/>
    <property type="match status" value="1"/>
</dbReference>
<dbReference type="PANTHER" id="PTHR43198:SF2">
    <property type="entry name" value="SI:CH1073-67J19.1-RELATED"/>
    <property type="match status" value="1"/>
</dbReference>
<proteinExistence type="predicted"/>
<dbReference type="AlphaFoldDB" id="A0AA37THR1"/>
<reference evidence="3" key="1">
    <citation type="journal article" date="2019" name="Int. J. Syst. Evol. Microbiol.">
        <title>The Global Catalogue of Microorganisms (GCM) 10K type strain sequencing project: providing services to taxonomists for standard genome sequencing and annotation.</title>
        <authorList>
            <consortium name="The Broad Institute Genomics Platform"/>
            <consortium name="The Broad Institute Genome Sequencing Center for Infectious Disease"/>
            <person name="Wu L."/>
            <person name="Ma J."/>
        </authorList>
    </citation>
    <scope>NUCLEOTIDE SEQUENCE [LARGE SCALE GENOMIC DNA]</scope>
    <source>
        <strain evidence="3">NBRC 103632</strain>
    </source>
</reference>
<dbReference type="Pfam" id="PF03070">
    <property type="entry name" value="TENA_THI-4"/>
    <property type="match status" value="1"/>
</dbReference>
<dbReference type="InterPro" id="IPR004305">
    <property type="entry name" value="Thiaminase-2/PQQC"/>
</dbReference>
<evidence type="ECO:0000259" key="1">
    <source>
        <dbReference type="Pfam" id="PF03070"/>
    </source>
</evidence>
<accession>A0AA37THR1</accession>
<dbReference type="PANTHER" id="PTHR43198">
    <property type="entry name" value="BIFUNCTIONAL TH2 PROTEIN"/>
    <property type="match status" value="1"/>
</dbReference>
<name>A0AA37THR1_9HYPH</name>
<evidence type="ECO:0000313" key="2">
    <source>
        <dbReference type="EMBL" id="GLS71408.1"/>
    </source>
</evidence>
<feature type="domain" description="Thiaminase-2/PQQC" evidence="1">
    <location>
        <begin position="33"/>
        <end position="225"/>
    </location>
</feature>
<dbReference type="InterPro" id="IPR016084">
    <property type="entry name" value="Haem_Oase-like_multi-hlx"/>
</dbReference>
<dbReference type="RefSeq" id="WP_373323642.1">
    <property type="nucleotide sequence ID" value="NZ_BPQZ01000001.1"/>
</dbReference>
<keyword evidence="3" id="KW-1185">Reference proteome</keyword>
<dbReference type="Proteomes" id="UP001157440">
    <property type="component" value="Unassembled WGS sequence"/>
</dbReference>
<dbReference type="GO" id="GO:0005829">
    <property type="term" value="C:cytosol"/>
    <property type="evidence" value="ECO:0007669"/>
    <property type="project" value="TreeGrafter"/>
</dbReference>
<dbReference type="Gene3D" id="1.20.910.10">
    <property type="entry name" value="Heme oxygenase-like"/>
    <property type="match status" value="1"/>
</dbReference>
<sequence length="231" mass="24863">MALAMTGDGGPGSFSGEAWTRNAAACDIIGAMPFNAELAAGTLPRETFQHYIVQDAHYLIGFGRALSLAAAKAPEPDGIVQFSRAAQDAIVVERALHGGFFRDYGIGPESFAATPLTPACDHYVSYLLATAYAEPFEVVCAALLPCFWIYKAVGDDIFARAAAGNPYRAWIDTYAGEEFAEAVAGMIAATDRAALTASAGTRERMHRAFTQATRLEWMFWDSAYRDAGWPV</sequence>
<dbReference type="InterPro" id="IPR050967">
    <property type="entry name" value="Thiamine_Salvage_TenA"/>
</dbReference>
<dbReference type="CDD" id="cd19365">
    <property type="entry name" value="TenA_C-like"/>
    <property type="match status" value="1"/>
</dbReference>
<comment type="caution">
    <text evidence="2">The sequence shown here is derived from an EMBL/GenBank/DDBJ whole genome shotgun (WGS) entry which is preliminary data.</text>
</comment>
<dbReference type="EMBL" id="BSPL01000017">
    <property type="protein sequence ID" value="GLS71408.1"/>
    <property type="molecule type" value="Genomic_DNA"/>
</dbReference>
<gene>
    <name evidence="2" type="primary">thiED</name>
    <name evidence="2" type="ORF">GCM10007890_34210</name>
</gene>
<protein>
    <submittedName>
        <fullName evidence="2">Aminopyrimidine aminohydrolase</fullName>
    </submittedName>
</protein>